<dbReference type="SUPFAM" id="SSF52540">
    <property type="entry name" value="P-loop containing nucleoside triphosphate hydrolases"/>
    <property type="match status" value="1"/>
</dbReference>
<evidence type="ECO:0000256" key="5">
    <source>
        <dbReference type="PROSITE-ProRule" id="PRU00169"/>
    </source>
</evidence>
<keyword evidence="2" id="KW-0067">ATP-binding</keyword>
<dbReference type="InterPro" id="IPR025662">
    <property type="entry name" value="Sigma_54_int_dom_ATP-bd_1"/>
</dbReference>
<dbReference type="InterPro" id="IPR011006">
    <property type="entry name" value="CheY-like_superfamily"/>
</dbReference>
<dbReference type="PROSITE" id="PS50110">
    <property type="entry name" value="RESPONSE_REGULATORY"/>
    <property type="match status" value="1"/>
</dbReference>
<organism evidence="8 9">
    <name type="scientific">Rosistilla ulvae</name>
    <dbReference type="NCBI Taxonomy" id="1930277"/>
    <lineage>
        <taxon>Bacteria</taxon>
        <taxon>Pseudomonadati</taxon>
        <taxon>Planctomycetota</taxon>
        <taxon>Planctomycetia</taxon>
        <taxon>Pirellulales</taxon>
        <taxon>Pirellulaceae</taxon>
        <taxon>Rosistilla</taxon>
    </lineage>
</organism>
<dbReference type="Gene3D" id="1.10.8.60">
    <property type="match status" value="1"/>
</dbReference>
<accession>A0A517M0R6</accession>
<dbReference type="GO" id="GO:0043565">
    <property type="term" value="F:sequence-specific DNA binding"/>
    <property type="evidence" value="ECO:0007669"/>
    <property type="project" value="InterPro"/>
</dbReference>
<dbReference type="EMBL" id="CP036261">
    <property type="protein sequence ID" value="QDS88474.1"/>
    <property type="molecule type" value="Genomic_DNA"/>
</dbReference>
<feature type="modified residue" description="4-aspartylphosphate" evidence="5">
    <location>
        <position position="59"/>
    </location>
</feature>
<dbReference type="CDD" id="cd00009">
    <property type="entry name" value="AAA"/>
    <property type="match status" value="1"/>
</dbReference>
<dbReference type="InterPro" id="IPR058031">
    <property type="entry name" value="AAA_lid_NorR"/>
</dbReference>
<proteinExistence type="predicted"/>
<sequence>MTAMAKTALDILFVDDDSDFAAGCIRWFQKNGHRVTHTTRGQDGVAQCEKLDFDIAVLDWNLPGLSGLELVQRIRDAAAETEIIILTGEGTIENAVESMRRGVFDFLSKPFPMAELERRCLGALERRKLRKENTQLREVIDRTKRPATTMIGQSEPIQKVFRLIDRIAPTDKPVLIEGESGTGKELVAQAIHQGSPRGNRPMVTVNCAALPEQLVESELFGHEQGSFTGATAAKPGLFEVADGSTLFIDEVGELPLALQPKLLRVLEDGSMRRIGSEKERRVDVRIVAATNRSLKEEVAEGRFREDLYYRINLLTVHLPPLRDRGDDVSVLIDHLLGNGPELEAEARTALLAYDWPGNIRQLVNTIERAKILADDLITIEDLPDEFQSLGSVGSAETPANEGSLMTLQREHIAEVLARENGNKSAAARILGVERRKLYRMMKQHGIEV</sequence>
<dbReference type="SMART" id="SM00448">
    <property type="entry name" value="REC"/>
    <property type="match status" value="1"/>
</dbReference>
<dbReference type="Gene3D" id="3.40.50.2300">
    <property type="match status" value="1"/>
</dbReference>
<dbReference type="InterPro" id="IPR002197">
    <property type="entry name" value="HTH_Fis"/>
</dbReference>
<keyword evidence="5" id="KW-0597">Phosphoprotein</keyword>
<dbReference type="GO" id="GO:0005524">
    <property type="term" value="F:ATP binding"/>
    <property type="evidence" value="ECO:0007669"/>
    <property type="project" value="UniProtKB-KW"/>
</dbReference>
<evidence type="ECO:0000259" key="7">
    <source>
        <dbReference type="PROSITE" id="PS50110"/>
    </source>
</evidence>
<evidence type="ECO:0000256" key="4">
    <source>
        <dbReference type="ARBA" id="ARBA00023163"/>
    </source>
</evidence>
<evidence type="ECO:0000259" key="6">
    <source>
        <dbReference type="PROSITE" id="PS50045"/>
    </source>
</evidence>
<keyword evidence="9" id="KW-1185">Reference proteome</keyword>
<evidence type="ECO:0000313" key="9">
    <source>
        <dbReference type="Proteomes" id="UP000319557"/>
    </source>
</evidence>
<dbReference type="KEGG" id="ruv:EC9_26650"/>
<gene>
    <name evidence="8" type="primary">glnG_2</name>
    <name evidence="8" type="ORF">EC9_26650</name>
</gene>
<dbReference type="PANTHER" id="PTHR32071:SF100">
    <property type="entry name" value="RESPONSE REGULATOR PROTEIN PILR"/>
    <property type="match status" value="1"/>
</dbReference>
<dbReference type="SMART" id="SM00382">
    <property type="entry name" value="AAA"/>
    <property type="match status" value="1"/>
</dbReference>
<evidence type="ECO:0000256" key="3">
    <source>
        <dbReference type="ARBA" id="ARBA00023015"/>
    </source>
</evidence>
<keyword evidence="4" id="KW-0804">Transcription</keyword>
<dbReference type="Pfam" id="PF00072">
    <property type="entry name" value="Response_reg"/>
    <property type="match status" value="1"/>
</dbReference>
<dbReference type="Pfam" id="PF00158">
    <property type="entry name" value="Sigma54_activat"/>
    <property type="match status" value="1"/>
</dbReference>
<feature type="domain" description="Sigma-54 factor interaction" evidence="6">
    <location>
        <begin position="150"/>
        <end position="371"/>
    </location>
</feature>
<evidence type="ECO:0000256" key="1">
    <source>
        <dbReference type="ARBA" id="ARBA00022741"/>
    </source>
</evidence>
<keyword evidence="1" id="KW-0547">Nucleotide-binding</keyword>
<dbReference type="PANTHER" id="PTHR32071">
    <property type="entry name" value="TRANSCRIPTIONAL REGULATORY PROTEIN"/>
    <property type="match status" value="1"/>
</dbReference>
<evidence type="ECO:0000313" key="8">
    <source>
        <dbReference type="EMBL" id="QDS88474.1"/>
    </source>
</evidence>
<dbReference type="FunFam" id="3.40.50.300:FF:000006">
    <property type="entry name" value="DNA-binding transcriptional regulator NtrC"/>
    <property type="match status" value="1"/>
</dbReference>
<dbReference type="InterPro" id="IPR027417">
    <property type="entry name" value="P-loop_NTPase"/>
</dbReference>
<dbReference type="GO" id="GO:0000160">
    <property type="term" value="P:phosphorelay signal transduction system"/>
    <property type="evidence" value="ECO:0007669"/>
    <property type="project" value="InterPro"/>
</dbReference>
<dbReference type="InterPro" id="IPR025944">
    <property type="entry name" value="Sigma_54_int_dom_CS"/>
</dbReference>
<name>A0A517M0R6_9BACT</name>
<dbReference type="Pfam" id="PF25601">
    <property type="entry name" value="AAA_lid_14"/>
    <property type="match status" value="1"/>
</dbReference>
<dbReference type="PROSITE" id="PS50045">
    <property type="entry name" value="SIGMA54_INTERACT_4"/>
    <property type="match status" value="1"/>
</dbReference>
<reference evidence="8 9" key="1">
    <citation type="submission" date="2019-02" db="EMBL/GenBank/DDBJ databases">
        <title>Deep-cultivation of Planctomycetes and their phenomic and genomic characterization uncovers novel biology.</title>
        <authorList>
            <person name="Wiegand S."/>
            <person name="Jogler M."/>
            <person name="Boedeker C."/>
            <person name="Pinto D."/>
            <person name="Vollmers J."/>
            <person name="Rivas-Marin E."/>
            <person name="Kohn T."/>
            <person name="Peeters S.H."/>
            <person name="Heuer A."/>
            <person name="Rast P."/>
            <person name="Oberbeckmann S."/>
            <person name="Bunk B."/>
            <person name="Jeske O."/>
            <person name="Meyerdierks A."/>
            <person name="Storesund J.E."/>
            <person name="Kallscheuer N."/>
            <person name="Luecker S."/>
            <person name="Lage O.M."/>
            <person name="Pohl T."/>
            <person name="Merkel B.J."/>
            <person name="Hornburger P."/>
            <person name="Mueller R.-W."/>
            <person name="Bruemmer F."/>
            <person name="Labrenz M."/>
            <person name="Spormann A.M."/>
            <person name="Op den Camp H."/>
            <person name="Overmann J."/>
            <person name="Amann R."/>
            <person name="Jetten M.S.M."/>
            <person name="Mascher T."/>
            <person name="Medema M.H."/>
            <person name="Devos D.P."/>
            <person name="Kaster A.-K."/>
            <person name="Ovreas L."/>
            <person name="Rohde M."/>
            <person name="Galperin M.Y."/>
            <person name="Jogler C."/>
        </authorList>
    </citation>
    <scope>NUCLEOTIDE SEQUENCE [LARGE SCALE GENOMIC DNA]</scope>
    <source>
        <strain evidence="8 9">EC9</strain>
    </source>
</reference>
<dbReference type="Proteomes" id="UP000319557">
    <property type="component" value="Chromosome"/>
</dbReference>
<dbReference type="AlphaFoldDB" id="A0A517M0R6"/>
<dbReference type="PROSITE" id="PS00675">
    <property type="entry name" value="SIGMA54_INTERACT_1"/>
    <property type="match status" value="1"/>
</dbReference>
<dbReference type="SUPFAM" id="SSF46689">
    <property type="entry name" value="Homeodomain-like"/>
    <property type="match status" value="1"/>
</dbReference>
<dbReference type="InterPro" id="IPR009057">
    <property type="entry name" value="Homeodomain-like_sf"/>
</dbReference>
<dbReference type="InterPro" id="IPR002078">
    <property type="entry name" value="Sigma_54_int"/>
</dbReference>
<dbReference type="InterPro" id="IPR001789">
    <property type="entry name" value="Sig_transdc_resp-reg_receiver"/>
</dbReference>
<feature type="domain" description="Response regulatory" evidence="7">
    <location>
        <begin position="10"/>
        <end position="124"/>
    </location>
</feature>
<dbReference type="Pfam" id="PF02954">
    <property type="entry name" value="HTH_8"/>
    <property type="match status" value="1"/>
</dbReference>
<keyword evidence="3" id="KW-0805">Transcription regulation</keyword>
<protein>
    <submittedName>
        <fullName evidence="8">Nitrogen regulation protein NR(I)</fullName>
    </submittedName>
</protein>
<dbReference type="Gene3D" id="3.40.50.300">
    <property type="entry name" value="P-loop containing nucleotide triphosphate hydrolases"/>
    <property type="match status" value="1"/>
</dbReference>
<dbReference type="PROSITE" id="PS00688">
    <property type="entry name" value="SIGMA54_INTERACT_3"/>
    <property type="match status" value="1"/>
</dbReference>
<dbReference type="PRINTS" id="PR01590">
    <property type="entry name" value="HTHFIS"/>
</dbReference>
<dbReference type="InterPro" id="IPR003593">
    <property type="entry name" value="AAA+_ATPase"/>
</dbReference>
<dbReference type="SUPFAM" id="SSF52172">
    <property type="entry name" value="CheY-like"/>
    <property type="match status" value="1"/>
</dbReference>
<dbReference type="Gene3D" id="1.10.10.60">
    <property type="entry name" value="Homeodomain-like"/>
    <property type="match status" value="1"/>
</dbReference>
<dbReference type="GO" id="GO:0006355">
    <property type="term" value="P:regulation of DNA-templated transcription"/>
    <property type="evidence" value="ECO:0007669"/>
    <property type="project" value="InterPro"/>
</dbReference>
<evidence type="ECO:0000256" key="2">
    <source>
        <dbReference type="ARBA" id="ARBA00022840"/>
    </source>
</evidence>